<reference evidence="2 3" key="1">
    <citation type="journal article" date="2022" name="Evol. Bioinform. Online">
        <title>Draft Genome Sequence of Oceanobacillus jordanicus Strain GSFE11, a Halotolerant Plant Growth-Promoting Bacterial Endophyte Isolated From the Jordan Valley.</title>
        <authorList>
            <person name="Alhindi T."/>
            <person name="Albdaiwi R."/>
        </authorList>
    </citation>
    <scope>NUCLEOTIDE SEQUENCE [LARGE SCALE GENOMIC DNA]</scope>
    <source>
        <strain evidence="2 3">GSFE11</strain>
    </source>
</reference>
<evidence type="ECO:0000313" key="2">
    <source>
        <dbReference type="EMBL" id="MCG3420600.1"/>
    </source>
</evidence>
<dbReference type="EMBL" id="JAIFZM010000015">
    <property type="protein sequence ID" value="MCG3420600.1"/>
    <property type="molecule type" value="Genomic_DNA"/>
</dbReference>
<proteinExistence type="predicted"/>
<evidence type="ECO:0000313" key="3">
    <source>
        <dbReference type="Proteomes" id="UP001199631"/>
    </source>
</evidence>
<feature type="domain" description="IDEAL" evidence="1">
    <location>
        <begin position="121"/>
        <end position="144"/>
    </location>
</feature>
<sequence length="148" mass="16965">MESMVIIKSFLPFRIGLSSSAIYVKLSVGGFVVLINGKEFHYTPNGATSIHVNRKTGEVSNKDAVFVFRHGKEEERISMYELLFCSDFLIYLQAFIKPYTPSQTTPPWDLDELDILFDQLELANIKRSIDKALDERDEATFYSLLKML</sequence>
<evidence type="ECO:0000259" key="1">
    <source>
        <dbReference type="Pfam" id="PF08858"/>
    </source>
</evidence>
<dbReference type="Proteomes" id="UP001199631">
    <property type="component" value="Unassembled WGS sequence"/>
</dbReference>
<gene>
    <name evidence="2" type="ORF">K3T81_15745</name>
</gene>
<dbReference type="RefSeq" id="WP_238020998.1">
    <property type="nucleotide sequence ID" value="NZ_JAIFZM010000015.1"/>
</dbReference>
<protein>
    <submittedName>
        <fullName evidence="2">IDEAL domain-containing protein</fullName>
    </submittedName>
</protein>
<organism evidence="2 3">
    <name type="scientific">Oceanobacillus jordanicus</name>
    <dbReference type="NCBI Taxonomy" id="2867266"/>
    <lineage>
        <taxon>Bacteria</taxon>
        <taxon>Bacillati</taxon>
        <taxon>Bacillota</taxon>
        <taxon>Bacilli</taxon>
        <taxon>Bacillales</taxon>
        <taxon>Bacillaceae</taxon>
        <taxon>Oceanobacillus</taxon>
    </lineage>
</organism>
<dbReference type="AlphaFoldDB" id="A0AAW5BAT8"/>
<dbReference type="InterPro" id="IPR014957">
    <property type="entry name" value="IDEAL_dom"/>
</dbReference>
<keyword evidence="3" id="KW-1185">Reference proteome</keyword>
<dbReference type="Pfam" id="PF08858">
    <property type="entry name" value="IDEAL"/>
    <property type="match status" value="1"/>
</dbReference>
<name>A0AAW5BAT8_9BACI</name>
<accession>A0AAW5BAT8</accession>
<comment type="caution">
    <text evidence="2">The sequence shown here is derived from an EMBL/GenBank/DDBJ whole genome shotgun (WGS) entry which is preliminary data.</text>
</comment>